<proteinExistence type="predicted"/>
<evidence type="ECO:0000256" key="1">
    <source>
        <dbReference type="SAM" id="Phobius"/>
    </source>
</evidence>
<feature type="transmembrane region" description="Helical" evidence="1">
    <location>
        <begin position="6"/>
        <end position="29"/>
    </location>
</feature>
<keyword evidence="1" id="KW-1133">Transmembrane helix</keyword>
<sequence length="74" mass="8083">MNPVKVVAAIYTPLIYARVILIPVMIHVYRDSLVIHMASACLLPSANTLYYQQAINSRCPGSGPVPVEGPFRGQ</sequence>
<keyword evidence="1" id="KW-0812">Transmembrane</keyword>
<keyword evidence="3" id="KW-1185">Reference proteome</keyword>
<evidence type="ECO:0000313" key="3">
    <source>
        <dbReference type="Proteomes" id="UP000184304"/>
    </source>
</evidence>
<keyword evidence="1" id="KW-0472">Membrane</keyword>
<name>A0A1L9N8D1_ASPTC</name>
<reference evidence="3" key="1">
    <citation type="journal article" date="2017" name="Genome Biol.">
        <title>Comparative genomics reveals high biological diversity and specific adaptations in the industrially and medically important fungal genus Aspergillus.</title>
        <authorList>
            <person name="de Vries R.P."/>
            <person name="Riley R."/>
            <person name="Wiebenga A."/>
            <person name="Aguilar-Osorio G."/>
            <person name="Amillis S."/>
            <person name="Uchima C.A."/>
            <person name="Anderluh G."/>
            <person name="Asadollahi M."/>
            <person name="Askin M."/>
            <person name="Barry K."/>
            <person name="Battaglia E."/>
            <person name="Bayram O."/>
            <person name="Benocci T."/>
            <person name="Braus-Stromeyer S.A."/>
            <person name="Caldana C."/>
            <person name="Canovas D."/>
            <person name="Cerqueira G.C."/>
            <person name="Chen F."/>
            <person name="Chen W."/>
            <person name="Choi C."/>
            <person name="Clum A."/>
            <person name="Dos Santos R.A."/>
            <person name="Damasio A.R."/>
            <person name="Diallinas G."/>
            <person name="Emri T."/>
            <person name="Fekete E."/>
            <person name="Flipphi M."/>
            <person name="Freyberg S."/>
            <person name="Gallo A."/>
            <person name="Gournas C."/>
            <person name="Habgood R."/>
            <person name="Hainaut M."/>
            <person name="Harispe M.L."/>
            <person name="Henrissat B."/>
            <person name="Hilden K.S."/>
            <person name="Hope R."/>
            <person name="Hossain A."/>
            <person name="Karabika E."/>
            <person name="Karaffa L."/>
            <person name="Karanyi Z."/>
            <person name="Krasevec N."/>
            <person name="Kuo A."/>
            <person name="Kusch H."/>
            <person name="LaButti K."/>
            <person name="Lagendijk E.L."/>
            <person name="Lapidus A."/>
            <person name="Levasseur A."/>
            <person name="Lindquist E."/>
            <person name="Lipzen A."/>
            <person name="Logrieco A.F."/>
            <person name="MacCabe A."/>
            <person name="Maekelae M.R."/>
            <person name="Malavazi I."/>
            <person name="Melin P."/>
            <person name="Meyer V."/>
            <person name="Mielnichuk N."/>
            <person name="Miskei M."/>
            <person name="Molnar A.P."/>
            <person name="Mule G."/>
            <person name="Ngan C.Y."/>
            <person name="Orejas M."/>
            <person name="Orosz E."/>
            <person name="Ouedraogo J.P."/>
            <person name="Overkamp K.M."/>
            <person name="Park H.-S."/>
            <person name="Perrone G."/>
            <person name="Piumi F."/>
            <person name="Punt P.J."/>
            <person name="Ram A.F."/>
            <person name="Ramon A."/>
            <person name="Rauscher S."/>
            <person name="Record E."/>
            <person name="Riano-Pachon D.M."/>
            <person name="Robert V."/>
            <person name="Roehrig J."/>
            <person name="Ruller R."/>
            <person name="Salamov A."/>
            <person name="Salih N.S."/>
            <person name="Samson R.A."/>
            <person name="Sandor E."/>
            <person name="Sanguinetti M."/>
            <person name="Schuetze T."/>
            <person name="Sepcic K."/>
            <person name="Shelest E."/>
            <person name="Sherlock G."/>
            <person name="Sophianopoulou V."/>
            <person name="Squina F.M."/>
            <person name="Sun H."/>
            <person name="Susca A."/>
            <person name="Todd R.B."/>
            <person name="Tsang A."/>
            <person name="Unkles S.E."/>
            <person name="van de Wiele N."/>
            <person name="van Rossen-Uffink D."/>
            <person name="Oliveira J.V."/>
            <person name="Vesth T.C."/>
            <person name="Visser J."/>
            <person name="Yu J.-H."/>
            <person name="Zhou M."/>
            <person name="Andersen M.R."/>
            <person name="Archer D.B."/>
            <person name="Baker S.E."/>
            <person name="Benoit I."/>
            <person name="Brakhage A.A."/>
            <person name="Braus G.H."/>
            <person name="Fischer R."/>
            <person name="Frisvad J.C."/>
            <person name="Goldman G.H."/>
            <person name="Houbraken J."/>
            <person name="Oakley B."/>
            <person name="Pocsi I."/>
            <person name="Scazzocchio C."/>
            <person name="Seiboth B."/>
            <person name="vanKuyk P.A."/>
            <person name="Wortman J."/>
            <person name="Dyer P.S."/>
            <person name="Grigoriev I.V."/>
        </authorList>
    </citation>
    <scope>NUCLEOTIDE SEQUENCE [LARGE SCALE GENOMIC DNA]</scope>
    <source>
        <strain evidence="3">CBS 134.48</strain>
    </source>
</reference>
<organism evidence="2 3">
    <name type="scientific">Aspergillus tubingensis (strain CBS 134.48)</name>
    <dbReference type="NCBI Taxonomy" id="767770"/>
    <lineage>
        <taxon>Eukaryota</taxon>
        <taxon>Fungi</taxon>
        <taxon>Dikarya</taxon>
        <taxon>Ascomycota</taxon>
        <taxon>Pezizomycotina</taxon>
        <taxon>Eurotiomycetes</taxon>
        <taxon>Eurotiomycetidae</taxon>
        <taxon>Eurotiales</taxon>
        <taxon>Aspergillaceae</taxon>
        <taxon>Aspergillus</taxon>
        <taxon>Aspergillus subgen. Circumdati</taxon>
    </lineage>
</organism>
<evidence type="ECO:0000313" key="2">
    <source>
        <dbReference type="EMBL" id="OJI85568.1"/>
    </source>
</evidence>
<dbReference type="AlphaFoldDB" id="A0A1L9N8D1"/>
<accession>A0A1L9N8D1</accession>
<dbReference type="VEuPathDB" id="FungiDB:ASPTUDRAFT_585276"/>
<gene>
    <name evidence="2" type="ORF">ASPTUDRAFT_585276</name>
</gene>
<protein>
    <submittedName>
        <fullName evidence="2">Uncharacterized protein</fullName>
    </submittedName>
</protein>
<dbReference type="Proteomes" id="UP000184304">
    <property type="component" value="Unassembled WGS sequence"/>
</dbReference>
<dbReference type="EMBL" id="KV878198">
    <property type="protein sequence ID" value="OJI85568.1"/>
    <property type="molecule type" value="Genomic_DNA"/>
</dbReference>